<dbReference type="AlphaFoldDB" id="A0ABD4TRC3"/>
<dbReference type="Proteomes" id="UP001205080">
    <property type="component" value="Unassembled WGS sequence"/>
</dbReference>
<keyword evidence="1" id="KW-0472">Membrane</keyword>
<organism evidence="3 4">
    <name type="scientific">Corynebacterium pseudogenitalium</name>
    <dbReference type="NCBI Taxonomy" id="38303"/>
    <lineage>
        <taxon>Bacteria</taxon>
        <taxon>Bacillati</taxon>
        <taxon>Actinomycetota</taxon>
        <taxon>Actinomycetes</taxon>
        <taxon>Mycobacteriales</taxon>
        <taxon>Corynebacteriaceae</taxon>
        <taxon>Corynebacterium</taxon>
    </lineage>
</organism>
<comment type="caution">
    <text evidence="3">The sequence shown here is derived from an EMBL/GenBank/DDBJ whole genome shotgun (WGS) entry which is preliminary data.</text>
</comment>
<evidence type="ECO:0000313" key="3">
    <source>
        <dbReference type="EMBL" id="MCQ4614868.1"/>
    </source>
</evidence>
<proteinExistence type="predicted"/>
<gene>
    <name evidence="3" type="ORF">KBX22_09015</name>
</gene>
<name>A0ABD4TRC3_9CORY</name>
<keyword evidence="1" id="KW-0812">Transmembrane</keyword>
<feature type="transmembrane region" description="Helical" evidence="1">
    <location>
        <begin position="131"/>
        <end position="152"/>
    </location>
</feature>
<evidence type="ECO:0000256" key="1">
    <source>
        <dbReference type="SAM" id="Phobius"/>
    </source>
</evidence>
<accession>A0ABD4TRC3</accession>
<feature type="signal peptide" evidence="2">
    <location>
        <begin position="1"/>
        <end position="24"/>
    </location>
</feature>
<dbReference type="RefSeq" id="WP_256001191.1">
    <property type="nucleotide sequence ID" value="NZ_JAGPYW010000011.1"/>
</dbReference>
<keyword evidence="2" id="KW-0732">Signal</keyword>
<feature type="chain" id="PRO_5044742634" description="Secreted protein" evidence="2">
    <location>
        <begin position="25"/>
        <end position="173"/>
    </location>
</feature>
<keyword evidence="1" id="KW-1133">Transmembrane helix</keyword>
<evidence type="ECO:0000256" key="2">
    <source>
        <dbReference type="SAM" id="SignalP"/>
    </source>
</evidence>
<protein>
    <recommendedName>
        <fullName evidence="5">Secreted protein</fullName>
    </recommendedName>
</protein>
<reference evidence="3 4" key="1">
    <citation type="submission" date="2021-04" db="EMBL/GenBank/DDBJ databases">
        <title>Corynebacterium genitalium sp. nov. and Corynebacterium genitalium sp. nov., two new species of the genus Corynebacterium.</title>
        <authorList>
            <person name="Jaen-Luchoro D."/>
            <person name="Pinyeiro-Iglesias B."/>
            <person name="Al-Shaer S."/>
            <person name="Karlsson R."/>
            <person name="Gonzales-Siles L."/>
            <person name="Cardew S."/>
            <person name="Jensie-Markopolous S."/>
            <person name="Ohlen M."/>
            <person name="Inganas E."/>
            <person name="Moore E.R.B."/>
        </authorList>
    </citation>
    <scope>NUCLEOTIDE SEQUENCE [LARGE SCALE GENOMIC DNA]</scope>
    <source>
        <strain evidence="3 4">CCUG 55013</strain>
    </source>
</reference>
<evidence type="ECO:0008006" key="5">
    <source>
        <dbReference type="Google" id="ProtNLM"/>
    </source>
</evidence>
<dbReference type="EMBL" id="JAGPYW010000011">
    <property type="protein sequence ID" value="MCQ4614868.1"/>
    <property type="molecule type" value="Genomic_DNA"/>
</dbReference>
<evidence type="ECO:0000313" key="4">
    <source>
        <dbReference type="Proteomes" id="UP001205080"/>
    </source>
</evidence>
<sequence>MKKFATAAVAATMALGLTVPTAGAAEGKSSDGAYWTTTVVSGDSCKITDSNGTNETITRDQAKDRLAAWNESQIIEDHAAYLRGDANSHVIDFALGEIFNANKACANGQNYSTNFVNSLSSVVEAHEGRAAAYWLSIIVPGLLGIAALGAAFSPEFRHMLPAPVLNFLNTYFK</sequence>